<protein>
    <submittedName>
        <fullName evidence="2">Uncharacterized protein</fullName>
    </submittedName>
</protein>
<dbReference type="Proteomes" id="UP000095280">
    <property type="component" value="Unplaced"/>
</dbReference>
<accession>A0A1I8J3M7</accession>
<sequence length="238" mass="25178">MGNSPSVRHSSVGGEGLRRLSACSSNGGCDDVGGDQAAAPATVADRHRLQLAAADPRSPTGGIRRTPVAVPLGGALRSRWRAKLLADASRTPQFPGPFTAQDELQRSADCQLNTSVSGAAVHASYTFAEFASSTADSSVAATSTTTEQTENSLESSVRSDTELMTRNDSSRKTPLARIRASFRSFMGGAGGGGRPTAASSAPPKLARDQWHRRACRRRRVRNRNDGDGLCCDLYNNEQ</sequence>
<proteinExistence type="predicted"/>
<dbReference type="WBParaSite" id="maker-uti_cns_0045856-snap-gene-1.4-mRNA-1">
    <property type="protein sequence ID" value="maker-uti_cns_0045856-snap-gene-1.4-mRNA-1"/>
    <property type="gene ID" value="maker-uti_cns_0045856-snap-gene-1.4"/>
</dbReference>
<reference evidence="2" key="1">
    <citation type="submission" date="2016-11" db="UniProtKB">
        <authorList>
            <consortium name="WormBaseParasite"/>
        </authorList>
    </citation>
    <scope>IDENTIFICATION</scope>
</reference>
<name>A0A1I8J3M7_9PLAT</name>
<evidence type="ECO:0000313" key="1">
    <source>
        <dbReference type="Proteomes" id="UP000095280"/>
    </source>
</evidence>
<dbReference type="AlphaFoldDB" id="A0A1I8J3M7"/>
<keyword evidence="1" id="KW-1185">Reference proteome</keyword>
<organism evidence="1 2">
    <name type="scientific">Macrostomum lignano</name>
    <dbReference type="NCBI Taxonomy" id="282301"/>
    <lineage>
        <taxon>Eukaryota</taxon>
        <taxon>Metazoa</taxon>
        <taxon>Spiralia</taxon>
        <taxon>Lophotrochozoa</taxon>
        <taxon>Platyhelminthes</taxon>
        <taxon>Rhabditophora</taxon>
        <taxon>Macrostomorpha</taxon>
        <taxon>Macrostomida</taxon>
        <taxon>Macrostomidae</taxon>
        <taxon>Macrostomum</taxon>
    </lineage>
</organism>
<evidence type="ECO:0000313" key="2">
    <source>
        <dbReference type="WBParaSite" id="maker-uti_cns_0045856-snap-gene-1.4-mRNA-1"/>
    </source>
</evidence>